<evidence type="ECO:0000313" key="3">
    <source>
        <dbReference type="Proteomes" id="UP000256913"/>
    </source>
</evidence>
<keyword evidence="3" id="KW-1185">Reference proteome</keyword>
<sequence length="387" mass="40740">MTFGWAGAAAIVGVGQTAAWRGSGRTPQSLAAEAISAALDDAGLDAGDLDGVHTYVPGVTAEEVATAFGFRSLRHVSAKPMGGAFPVASLKEAAIALATGAASHVLIFVASSQRAGRAVFRAHPGIPGQQFRTQLEHPYGWSRPAQWYAMLARRHMHEFGTTKRQLAEVALTMRRHAQLNPTAYMYGRELTLDDYLAAPMIADPYQKFDCCLETDGGSAVILTSPDRAADLKAPPVLVAGVGEGHPVSGDDISNRPDWFDIGLSHAAPQAFETAGTRPSEMDAAMIYDCFTFEVIQQLEEAGFCARGEGGPFVESGAIGRDGSLPVNTHGGLLSEGHLAGMNHIVEAVRQLRGEAGERQLARAGQIAVTGWGDLGDGALAVLRGPQA</sequence>
<feature type="domain" description="Thiolase C-terminal" evidence="1">
    <location>
        <begin position="247"/>
        <end position="375"/>
    </location>
</feature>
<name>A0A3D9ZM89_9ACTN</name>
<dbReference type="CDD" id="cd00829">
    <property type="entry name" value="SCP-x_thiolase"/>
    <property type="match status" value="1"/>
</dbReference>
<evidence type="ECO:0000313" key="2">
    <source>
        <dbReference type="EMBL" id="REF98321.1"/>
    </source>
</evidence>
<dbReference type="PANTHER" id="PTHR42870">
    <property type="entry name" value="ACETYL-COA C-ACETYLTRANSFERASE"/>
    <property type="match status" value="1"/>
</dbReference>
<dbReference type="Pfam" id="PF22691">
    <property type="entry name" value="Thiolase_C_1"/>
    <property type="match status" value="1"/>
</dbReference>
<keyword evidence="2" id="KW-0808">Transferase</keyword>
<dbReference type="GO" id="GO:0016747">
    <property type="term" value="F:acyltransferase activity, transferring groups other than amino-acyl groups"/>
    <property type="evidence" value="ECO:0007669"/>
    <property type="project" value="InterPro"/>
</dbReference>
<comment type="caution">
    <text evidence="2">The sequence shown here is derived from an EMBL/GenBank/DDBJ whole genome shotgun (WGS) entry which is preliminary data.</text>
</comment>
<gene>
    <name evidence="2" type="ORF">DFJ67_4338</name>
</gene>
<dbReference type="InterPro" id="IPR055140">
    <property type="entry name" value="Thiolase_C_2"/>
</dbReference>
<accession>A0A3D9ZM89</accession>
<reference evidence="2 3" key="1">
    <citation type="submission" date="2018-08" db="EMBL/GenBank/DDBJ databases">
        <title>Sequencing the genomes of 1000 actinobacteria strains.</title>
        <authorList>
            <person name="Klenk H.-P."/>
        </authorList>
    </citation>
    <scope>NUCLEOTIDE SEQUENCE [LARGE SCALE GENOMIC DNA]</scope>
    <source>
        <strain evidence="2 3">DSM 44099</strain>
    </source>
</reference>
<dbReference type="InterPro" id="IPR016039">
    <property type="entry name" value="Thiolase-like"/>
</dbReference>
<dbReference type="PANTHER" id="PTHR42870:SF1">
    <property type="entry name" value="NON-SPECIFIC LIPID-TRANSFER PROTEIN-LIKE 2"/>
    <property type="match status" value="1"/>
</dbReference>
<organism evidence="2 3">
    <name type="scientific">Asanoa ferruginea</name>
    <dbReference type="NCBI Taxonomy" id="53367"/>
    <lineage>
        <taxon>Bacteria</taxon>
        <taxon>Bacillati</taxon>
        <taxon>Actinomycetota</taxon>
        <taxon>Actinomycetes</taxon>
        <taxon>Micromonosporales</taxon>
        <taxon>Micromonosporaceae</taxon>
        <taxon>Asanoa</taxon>
    </lineage>
</organism>
<protein>
    <submittedName>
        <fullName evidence="2">Acetyl-CoA acetyltransferase</fullName>
    </submittedName>
</protein>
<dbReference type="InterPro" id="IPR002155">
    <property type="entry name" value="Thiolase"/>
</dbReference>
<dbReference type="AlphaFoldDB" id="A0A3D9ZM89"/>
<dbReference type="SUPFAM" id="SSF53901">
    <property type="entry name" value="Thiolase-like"/>
    <property type="match status" value="2"/>
</dbReference>
<dbReference type="Proteomes" id="UP000256913">
    <property type="component" value="Unassembled WGS sequence"/>
</dbReference>
<dbReference type="OrthoDB" id="9785768at2"/>
<dbReference type="EMBL" id="QUMQ01000001">
    <property type="protein sequence ID" value="REF98321.1"/>
    <property type="molecule type" value="Genomic_DNA"/>
</dbReference>
<evidence type="ECO:0000259" key="1">
    <source>
        <dbReference type="Pfam" id="PF22691"/>
    </source>
</evidence>
<dbReference type="Gene3D" id="3.40.47.10">
    <property type="match status" value="1"/>
</dbReference>
<dbReference type="RefSeq" id="WP_116069621.1">
    <property type="nucleotide sequence ID" value="NZ_BONB01000062.1"/>
</dbReference>
<proteinExistence type="predicted"/>
<dbReference type="PIRSF" id="PIRSF000429">
    <property type="entry name" value="Ac-CoA_Ac_transf"/>
    <property type="match status" value="1"/>
</dbReference>